<dbReference type="Pfam" id="PF13505">
    <property type="entry name" value="OMP_b-brl"/>
    <property type="match status" value="1"/>
</dbReference>
<accession>A0A0F9VZL9</accession>
<proteinExistence type="predicted"/>
<keyword evidence="1" id="KW-0732">Signal</keyword>
<name>A0A0F9VZL9_9ZZZZ</name>
<dbReference type="EMBL" id="LAZR01000019">
    <property type="protein sequence ID" value="KKO05438.1"/>
    <property type="molecule type" value="Genomic_DNA"/>
</dbReference>
<reference evidence="3" key="1">
    <citation type="journal article" date="2015" name="Nature">
        <title>Complex archaea that bridge the gap between prokaryotes and eukaryotes.</title>
        <authorList>
            <person name="Spang A."/>
            <person name="Saw J.H."/>
            <person name="Jorgensen S.L."/>
            <person name="Zaremba-Niedzwiedzka K."/>
            <person name="Martijn J."/>
            <person name="Lind A.E."/>
            <person name="van Eijk R."/>
            <person name="Schleper C."/>
            <person name="Guy L."/>
            <person name="Ettema T.J."/>
        </authorList>
    </citation>
    <scope>NUCLEOTIDE SEQUENCE</scope>
</reference>
<organism evidence="3">
    <name type="scientific">marine sediment metagenome</name>
    <dbReference type="NCBI Taxonomy" id="412755"/>
    <lineage>
        <taxon>unclassified sequences</taxon>
        <taxon>metagenomes</taxon>
        <taxon>ecological metagenomes</taxon>
    </lineage>
</organism>
<sequence length="199" mass="21409">MRNIKPLLFAGLMAPGLALADANEYSYVEVAYLQGESAGIEVDGFGINASLEIVDRILAVASFTDLGLDDDSPGNDFDGDIQSFGLGYIFGRNETASVYGTASYIEYDVRGRLGLGRLGAFTFDEDSEGARFELGARMNISPEAEFFVAVKHTDLGAGDNETVPGVGLEYEFLPALSGTLTYERNSDEDLMGLGLRLIF</sequence>
<feature type="domain" description="Outer membrane protein beta-barrel" evidence="2">
    <location>
        <begin position="9"/>
        <end position="172"/>
    </location>
</feature>
<evidence type="ECO:0000313" key="3">
    <source>
        <dbReference type="EMBL" id="KKO05438.1"/>
    </source>
</evidence>
<comment type="caution">
    <text evidence="3">The sequence shown here is derived from an EMBL/GenBank/DDBJ whole genome shotgun (WGS) entry which is preliminary data.</text>
</comment>
<evidence type="ECO:0000256" key="1">
    <source>
        <dbReference type="ARBA" id="ARBA00022729"/>
    </source>
</evidence>
<gene>
    <name evidence="3" type="ORF">LCGC14_0077090</name>
</gene>
<dbReference type="InterPro" id="IPR011250">
    <property type="entry name" value="OMP/PagP_B-barrel"/>
</dbReference>
<dbReference type="InterPro" id="IPR027385">
    <property type="entry name" value="Beta-barrel_OMP"/>
</dbReference>
<dbReference type="AlphaFoldDB" id="A0A0F9VZL9"/>
<evidence type="ECO:0000259" key="2">
    <source>
        <dbReference type="Pfam" id="PF13505"/>
    </source>
</evidence>
<dbReference type="SUPFAM" id="SSF56925">
    <property type="entry name" value="OMPA-like"/>
    <property type="match status" value="1"/>
</dbReference>
<protein>
    <recommendedName>
        <fullName evidence="2">Outer membrane protein beta-barrel domain-containing protein</fullName>
    </recommendedName>
</protein>